<gene>
    <name evidence="8" type="ORF">L227DRAFT_565741</name>
</gene>
<dbReference type="GO" id="GO:0016538">
    <property type="term" value="F:cyclin-dependent protein serine/threonine kinase regulator activity"/>
    <property type="evidence" value="ECO:0007669"/>
    <property type="project" value="InterPro"/>
</dbReference>
<feature type="domain" description="Cyclin-like" evidence="6">
    <location>
        <begin position="334"/>
        <end position="418"/>
    </location>
</feature>
<comment type="similarity">
    <text evidence="4">Belongs to the cyclin family.</text>
</comment>
<feature type="region of interest" description="Disordered" evidence="5">
    <location>
        <begin position="1"/>
        <end position="118"/>
    </location>
</feature>
<feature type="region of interest" description="Disordered" evidence="5">
    <location>
        <begin position="214"/>
        <end position="264"/>
    </location>
</feature>
<dbReference type="InterPro" id="IPR006671">
    <property type="entry name" value="Cyclin_N"/>
</dbReference>
<organism evidence="8 9">
    <name type="scientific">Lentinus tigrinus ALCF2SS1-6</name>
    <dbReference type="NCBI Taxonomy" id="1328759"/>
    <lineage>
        <taxon>Eukaryota</taxon>
        <taxon>Fungi</taxon>
        <taxon>Dikarya</taxon>
        <taxon>Basidiomycota</taxon>
        <taxon>Agaricomycotina</taxon>
        <taxon>Agaricomycetes</taxon>
        <taxon>Polyporales</taxon>
        <taxon>Polyporaceae</taxon>
        <taxon>Lentinus</taxon>
    </lineage>
</organism>
<dbReference type="EMBL" id="ML122284">
    <property type="protein sequence ID" value="RPD57012.1"/>
    <property type="molecule type" value="Genomic_DNA"/>
</dbReference>
<protein>
    <submittedName>
        <fullName evidence="8">Uncharacterized protein</fullName>
    </submittedName>
</protein>
<evidence type="ECO:0000256" key="2">
    <source>
        <dbReference type="ARBA" id="ARBA00023127"/>
    </source>
</evidence>
<dbReference type="FunFam" id="1.10.472.10:FF:000001">
    <property type="entry name" value="G2/mitotic-specific cyclin"/>
    <property type="match status" value="1"/>
</dbReference>
<dbReference type="SMART" id="SM01332">
    <property type="entry name" value="Cyclin_C"/>
    <property type="match status" value="1"/>
</dbReference>
<sequence length="593" mass="66633">MSSSIPTRRVTRAVGRTTVLRDKENSTARQGRTAASRAKPPSTQSAADKPENAKPPGLARATASTAATRAKSVGVAGPSKADPAPQIKRKREALSVVPKSPENKAKAGPGPTDLKGKERVKEIKEKFEGVVLKQTTTTTLRKPLRTVVDSTTTSTTVTTTTRRTRDVGRSQGQSLQPLREADEDAMAVDPQPPAPIPSPKRFVAAREAVRTGIPAKSHVPKRTAKTTKPEVDEEEASRVTKKRRTSSDAPEFHEVEVEEEEEEAYLAEEVEADPDGDKWDDLDAEDADDPLMVSEYVVEIFEYLKEVEQTTMPNPRYMESQRDLAWKMRGILVDWLIQVHSRFRLLPETLFLAVNIIDRFLTKRMVSLAKLQLVGITCMFIAAKVEEVIAPSASNFLYCAEESYTETEILQAERYVLNTIDWNLSYPNPIHFLRRISKADDYNVQVRTIGKYLLEIQCLEWRLIAAPPSLLAAASVWLARLILGFPDWTPNLAHYSSYRESEIIPTATLMLNYILKPIPHQSFYKKYASKKFMKASVFVRDWALERWTEGSQVSLQTELPILKQRIREEQALEEHLFAAQQANGSDGAVFEER</sequence>
<evidence type="ECO:0000256" key="3">
    <source>
        <dbReference type="ARBA" id="ARBA00023306"/>
    </source>
</evidence>
<dbReference type="PROSITE" id="PS00292">
    <property type="entry name" value="CYCLINS"/>
    <property type="match status" value="1"/>
</dbReference>
<keyword evidence="2 4" id="KW-0195">Cyclin</keyword>
<evidence type="ECO:0000313" key="8">
    <source>
        <dbReference type="EMBL" id="RPD57012.1"/>
    </source>
</evidence>
<proteinExistence type="inferred from homology"/>
<dbReference type="CDD" id="cd20568">
    <property type="entry name" value="CYCLIN_CLBs_yeast_rpt1"/>
    <property type="match status" value="1"/>
</dbReference>
<dbReference type="OrthoDB" id="5590282at2759"/>
<dbReference type="AlphaFoldDB" id="A0A5C2S0W1"/>
<dbReference type="InterPro" id="IPR004367">
    <property type="entry name" value="Cyclin_C-dom"/>
</dbReference>
<dbReference type="InterPro" id="IPR048258">
    <property type="entry name" value="Cyclins_cyclin-box"/>
</dbReference>
<evidence type="ECO:0000256" key="5">
    <source>
        <dbReference type="SAM" id="MobiDB-lite"/>
    </source>
</evidence>
<evidence type="ECO:0000256" key="1">
    <source>
        <dbReference type="ARBA" id="ARBA00022618"/>
    </source>
</evidence>
<dbReference type="Pfam" id="PF00134">
    <property type="entry name" value="Cyclin_N"/>
    <property type="match status" value="1"/>
</dbReference>
<name>A0A5C2S0W1_9APHY</name>
<dbReference type="InterPro" id="IPR039361">
    <property type="entry name" value="Cyclin"/>
</dbReference>
<keyword evidence="1" id="KW-0132">Cell division</keyword>
<reference evidence="8" key="1">
    <citation type="journal article" date="2018" name="Genome Biol. Evol.">
        <title>Genomics and development of Lentinus tigrinus, a white-rot wood-decaying mushroom with dimorphic fruiting bodies.</title>
        <authorList>
            <person name="Wu B."/>
            <person name="Xu Z."/>
            <person name="Knudson A."/>
            <person name="Carlson A."/>
            <person name="Chen N."/>
            <person name="Kovaka S."/>
            <person name="LaButti K."/>
            <person name="Lipzen A."/>
            <person name="Pennachio C."/>
            <person name="Riley R."/>
            <person name="Schakwitz W."/>
            <person name="Umezawa K."/>
            <person name="Ohm R.A."/>
            <person name="Grigoriev I.V."/>
            <person name="Nagy L.G."/>
            <person name="Gibbons J."/>
            <person name="Hibbett D."/>
        </authorList>
    </citation>
    <scope>NUCLEOTIDE SEQUENCE [LARGE SCALE GENOMIC DNA]</scope>
    <source>
        <strain evidence="8">ALCF2SS1-6</strain>
    </source>
</reference>
<feature type="domain" description="Cyclin-like" evidence="6">
    <location>
        <begin position="431"/>
        <end position="512"/>
    </location>
</feature>
<dbReference type="GO" id="GO:0044772">
    <property type="term" value="P:mitotic cell cycle phase transition"/>
    <property type="evidence" value="ECO:0007669"/>
    <property type="project" value="InterPro"/>
</dbReference>
<dbReference type="InterPro" id="IPR013763">
    <property type="entry name" value="Cyclin-like_dom"/>
</dbReference>
<dbReference type="SMART" id="SM00385">
    <property type="entry name" value="CYCLIN"/>
    <property type="match status" value="2"/>
</dbReference>
<keyword evidence="3" id="KW-0131">Cell cycle</keyword>
<evidence type="ECO:0000313" key="9">
    <source>
        <dbReference type="Proteomes" id="UP000313359"/>
    </source>
</evidence>
<dbReference type="Pfam" id="PF02984">
    <property type="entry name" value="Cyclin_C"/>
    <property type="match status" value="1"/>
</dbReference>
<dbReference type="InterPro" id="IPR036915">
    <property type="entry name" value="Cyclin-like_sf"/>
</dbReference>
<dbReference type="GO" id="GO:0051301">
    <property type="term" value="P:cell division"/>
    <property type="evidence" value="ECO:0007669"/>
    <property type="project" value="UniProtKB-KW"/>
</dbReference>
<dbReference type="STRING" id="1328759.A0A5C2S0W1"/>
<dbReference type="Gene3D" id="1.10.472.10">
    <property type="entry name" value="Cyclin-like"/>
    <property type="match status" value="2"/>
</dbReference>
<keyword evidence="9" id="KW-1185">Reference proteome</keyword>
<evidence type="ECO:0000256" key="4">
    <source>
        <dbReference type="RuleBase" id="RU000383"/>
    </source>
</evidence>
<evidence type="ECO:0000259" key="6">
    <source>
        <dbReference type="SMART" id="SM00385"/>
    </source>
</evidence>
<feature type="compositionally biased region" description="Low complexity" evidence="5">
    <location>
        <begin position="147"/>
        <end position="161"/>
    </location>
</feature>
<feature type="compositionally biased region" description="Low complexity" evidence="5">
    <location>
        <begin position="59"/>
        <end position="70"/>
    </location>
</feature>
<dbReference type="CDD" id="cd20512">
    <property type="entry name" value="CYCLIN_CLBs_yeast_rpt2"/>
    <property type="match status" value="1"/>
</dbReference>
<dbReference type="PANTHER" id="PTHR10177">
    <property type="entry name" value="CYCLINS"/>
    <property type="match status" value="1"/>
</dbReference>
<accession>A0A5C2S0W1</accession>
<feature type="region of interest" description="Disordered" evidence="5">
    <location>
        <begin position="147"/>
        <end position="199"/>
    </location>
</feature>
<dbReference type="SUPFAM" id="SSF47954">
    <property type="entry name" value="Cyclin-like"/>
    <property type="match status" value="2"/>
</dbReference>
<dbReference type="Proteomes" id="UP000313359">
    <property type="component" value="Unassembled WGS sequence"/>
</dbReference>
<feature type="domain" description="Cyclin C-terminal" evidence="7">
    <location>
        <begin position="427"/>
        <end position="541"/>
    </location>
</feature>
<evidence type="ECO:0000259" key="7">
    <source>
        <dbReference type="SMART" id="SM01332"/>
    </source>
</evidence>